<reference evidence="2" key="1">
    <citation type="submission" date="2016-10" db="EMBL/GenBank/DDBJ databases">
        <authorList>
            <person name="Varghese N."/>
            <person name="Submissions S."/>
        </authorList>
    </citation>
    <scope>NUCLEOTIDE SEQUENCE [LARGE SCALE GENOMIC DNA]</scope>
    <source>
        <strain evidence="2">DSM 44993</strain>
    </source>
</reference>
<dbReference type="InterPro" id="IPR036388">
    <property type="entry name" value="WH-like_DNA-bd_sf"/>
</dbReference>
<dbReference type="STRING" id="394193.SAMN04489732_121107"/>
<dbReference type="EMBL" id="FOEF01000021">
    <property type="protein sequence ID" value="SEP52636.1"/>
    <property type="molecule type" value="Genomic_DNA"/>
</dbReference>
<dbReference type="AlphaFoldDB" id="A0A1H8YKF0"/>
<proteinExistence type="predicted"/>
<gene>
    <name evidence="1" type="ORF">SAMN04489732_121107</name>
</gene>
<sequence length="146" mass="15522">MACHRGPVAARACGIPVGTVRSRLSQGRAKLAEALRATSAVAHEDAGLLAARGRQNALDTLAAAERGEFHRVLADRWSPRVVFLGGPEPVASRDLVVWEMDLLNPPDDPEHCPPAVTGLMSLGQGRVARLRLYHSPMTTATANASN</sequence>
<evidence type="ECO:0000313" key="2">
    <source>
        <dbReference type="Proteomes" id="UP000198582"/>
    </source>
</evidence>
<dbReference type="Gene3D" id="1.10.10.10">
    <property type="entry name" value="Winged helix-like DNA-binding domain superfamily/Winged helix DNA-binding domain"/>
    <property type="match status" value="1"/>
</dbReference>
<dbReference type="Proteomes" id="UP000198582">
    <property type="component" value="Unassembled WGS sequence"/>
</dbReference>
<name>A0A1H8YKF0_9PSEU</name>
<dbReference type="RefSeq" id="WP_177231697.1">
    <property type="nucleotide sequence ID" value="NZ_FOEF01000021.1"/>
</dbReference>
<accession>A0A1H8YKF0</accession>
<organism evidence="1 2">
    <name type="scientific">Amycolatopsis saalfeldensis</name>
    <dbReference type="NCBI Taxonomy" id="394193"/>
    <lineage>
        <taxon>Bacteria</taxon>
        <taxon>Bacillati</taxon>
        <taxon>Actinomycetota</taxon>
        <taxon>Actinomycetes</taxon>
        <taxon>Pseudonocardiales</taxon>
        <taxon>Pseudonocardiaceae</taxon>
        <taxon>Amycolatopsis</taxon>
    </lineage>
</organism>
<evidence type="ECO:0000313" key="1">
    <source>
        <dbReference type="EMBL" id="SEP52636.1"/>
    </source>
</evidence>
<keyword evidence="2" id="KW-1185">Reference proteome</keyword>
<protein>
    <submittedName>
        <fullName evidence="1">RNA polymerase sigma-70 factor, ECF subfamily</fullName>
    </submittedName>
</protein>